<evidence type="ECO:0000256" key="1">
    <source>
        <dbReference type="SAM" id="MobiDB-lite"/>
    </source>
</evidence>
<dbReference type="RefSeq" id="WP_179714865.1">
    <property type="nucleotide sequence ID" value="NZ_JACBZT010000001.1"/>
</dbReference>
<dbReference type="Proteomes" id="UP000541969">
    <property type="component" value="Unassembled WGS sequence"/>
</dbReference>
<dbReference type="InterPro" id="IPR007325">
    <property type="entry name" value="KFase/CYL"/>
</dbReference>
<dbReference type="InterPro" id="IPR037175">
    <property type="entry name" value="KFase_sf"/>
</dbReference>
<dbReference type="PANTHER" id="PTHR34861">
    <property type="match status" value="1"/>
</dbReference>
<dbReference type="Gene3D" id="3.50.30.50">
    <property type="entry name" value="Putative cyclase"/>
    <property type="match status" value="1"/>
</dbReference>
<protein>
    <submittedName>
        <fullName evidence="2">Kynurenine formamidase</fullName>
    </submittedName>
</protein>
<dbReference type="Pfam" id="PF04199">
    <property type="entry name" value="Cyclase"/>
    <property type="match status" value="1"/>
</dbReference>
<feature type="region of interest" description="Disordered" evidence="1">
    <location>
        <begin position="1"/>
        <end position="20"/>
    </location>
</feature>
<gene>
    <name evidence="2" type="ORF">GGQ55_000381</name>
</gene>
<dbReference type="GO" id="GO:0019441">
    <property type="term" value="P:L-tryptophan catabolic process to kynurenine"/>
    <property type="evidence" value="ECO:0007669"/>
    <property type="project" value="InterPro"/>
</dbReference>
<proteinExistence type="predicted"/>
<dbReference type="GO" id="GO:0004061">
    <property type="term" value="F:arylformamidase activity"/>
    <property type="evidence" value="ECO:0007669"/>
    <property type="project" value="InterPro"/>
</dbReference>
<name>A0A853CD78_9ACTN</name>
<dbReference type="SUPFAM" id="SSF102198">
    <property type="entry name" value="Putative cyclase"/>
    <property type="match status" value="1"/>
</dbReference>
<dbReference type="EMBL" id="JACBZT010000001">
    <property type="protein sequence ID" value="NYJ04103.1"/>
    <property type="molecule type" value="Genomic_DNA"/>
</dbReference>
<reference evidence="2 3" key="1">
    <citation type="submission" date="2020-07" db="EMBL/GenBank/DDBJ databases">
        <title>Sequencing the genomes of 1000 actinobacteria strains.</title>
        <authorList>
            <person name="Klenk H.-P."/>
        </authorList>
    </citation>
    <scope>NUCLEOTIDE SEQUENCE [LARGE SCALE GENOMIC DNA]</scope>
    <source>
        <strain evidence="2 3">DSM 104001</strain>
    </source>
</reference>
<evidence type="ECO:0000313" key="2">
    <source>
        <dbReference type="EMBL" id="NYJ04103.1"/>
    </source>
</evidence>
<accession>A0A853CD78</accession>
<organism evidence="2 3">
    <name type="scientific">Petropleomorpha daqingensis</name>
    <dbReference type="NCBI Taxonomy" id="2026353"/>
    <lineage>
        <taxon>Bacteria</taxon>
        <taxon>Bacillati</taxon>
        <taxon>Actinomycetota</taxon>
        <taxon>Actinomycetes</taxon>
        <taxon>Geodermatophilales</taxon>
        <taxon>Geodermatophilaceae</taxon>
        <taxon>Petropleomorpha</taxon>
    </lineage>
</organism>
<sequence length="305" mass="32815">MTDVTPVDPMSVDPERGPAARQRPEDLLAALALPTQGRTFSLALPRFTGMPLFGAHPPFDVTMYRTPAGLRGDGIEPWGPRNEVNLGYMAETVSGTAHSGAHVDALAHMTIGEDDHWYGGGNTREHLGDRGPRFGDGAKLPHFVTRGVLLDVPGYRGIEALPAHEPVTADELQAVAAHQGVEIRAGDVVLIRSGYLSQWPDPEGLARHVTAGPDISAARWLLEQGVVATGSDTETYEVQPAPDPGSPANPQPVHTLLLIENGIYLFESVYLEEIAREKVYEFLFVALPLKIQGTTGSMLDPLAIV</sequence>
<evidence type="ECO:0000313" key="3">
    <source>
        <dbReference type="Proteomes" id="UP000541969"/>
    </source>
</evidence>
<dbReference type="AlphaFoldDB" id="A0A853CD78"/>
<keyword evidence="3" id="KW-1185">Reference proteome</keyword>
<comment type="caution">
    <text evidence="2">The sequence shown here is derived from an EMBL/GenBank/DDBJ whole genome shotgun (WGS) entry which is preliminary data.</text>
</comment>
<dbReference type="PANTHER" id="PTHR34861:SF10">
    <property type="entry name" value="CYCLASE"/>
    <property type="match status" value="1"/>
</dbReference>